<evidence type="ECO:0000256" key="3">
    <source>
        <dbReference type="ARBA" id="ARBA00022801"/>
    </source>
</evidence>
<evidence type="ECO:0000313" key="6">
    <source>
        <dbReference type="EMBL" id="GEU71077.1"/>
    </source>
</evidence>
<dbReference type="InterPro" id="IPR057670">
    <property type="entry name" value="SH3_retrovirus"/>
</dbReference>
<dbReference type="PANTHER" id="PTHR42648:SF32">
    <property type="entry name" value="RIBONUCLEASE H-LIKE DOMAIN, GAG-PRE-INTEGRASE DOMAIN PROTEIN-RELATED"/>
    <property type="match status" value="1"/>
</dbReference>
<dbReference type="EMBL" id="BKCJ010006238">
    <property type="protein sequence ID" value="GEU71077.1"/>
    <property type="molecule type" value="Genomic_DNA"/>
</dbReference>
<reference evidence="6" key="1">
    <citation type="journal article" date="2019" name="Sci. Rep.">
        <title>Draft genome of Tanacetum cinerariifolium, the natural source of mosquito coil.</title>
        <authorList>
            <person name="Yamashiro T."/>
            <person name="Shiraishi A."/>
            <person name="Satake H."/>
            <person name="Nakayama K."/>
        </authorList>
    </citation>
    <scope>NUCLEOTIDE SEQUENCE</scope>
</reference>
<feature type="domain" description="Integrase catalytic" evidence="5">
    <location>
        <begin position="519"/>
        <end position="710"/>
    </location>
</feature>
<dbReference type="GO" id="GO:0015074">
    <property type="term" value="P:DNA integration"/>
    <property type="evidence" value="ECO:0007669"/>
    <property type="project" value="InterPro"/>
</dbReference>
<dbReference type="Pfam" id="PF00665">
    <property type="entry name" value="rve"/>
    <property type="match status" value="1"/>
</dbReference>
<dbReference type="GO" id="GO:0008233">
    <property type="term" value="F:peptidase activity"/>
    <property type="evidence" value="ECO:0007669"/>
    <property type="project" value="UniProtKB-KW"/>
</dbReference>
<feature type="compositionally biased region" description="Low complexity" evidence="4">
    <location>
        <begin position="158"/>
        <end position="168"/>
    </location>
</feature>
<keyword evidence="3" id="KW-0378">Hydrolase</keyword>
<feature type="region of interest" description="Disordered" evidence="4">
    <location>
        <begin position="119"/>
        <end position="168"/>
    </location>
</feature>
<dbReference type="InterPro" id="IPR012337">
    <property type="entry name" value="RNaseH-like_sf"/>
</dbReference>
<dbReference type="PANTHER" id="PTHR42648">
    <property type="entry name" value="TRANSPOSASE, PUTATIVE-RELATED"/>
    <property type="match status" value="1"/>
</dbReference>
<keyword evidence="2" id="KW-0479">Metal-binding</keyword>
<proteinExistence type="predicted"/>
<evidence type="ECO:0000259" key="5">
    <source>
        <dbReference type="PROSITE" id="PS50994"/>
    </source>
</evidence>
<keyword evidence="1" id="KW-0645">Protease</keyword>
<dbReference type="InterPro" id="IPR054722">
    <property type="entry name" value="PolX-like_BBD"/>
</dbReference>
<dbReference type="InterPro" id="IPR036397">
    <property type="entry name" value="RNaseH_sf"/>
</dbReference>
<comment type="caution">
    <text evidence="6">The sequence shown here is derived from an EMBL/GenBank/DDBJ whole genome shotgun (WGS) entry which is preliminary data.</text>
</comment>
<feature type="region of interest" description="Disordered" evidence="4">
    <location>
        <begin position="1074"/>
        <end position="1101"/>
    </location>
</feature>
<dbReference type="InterPro" id="IPR001584">
    <property type="entry name" value="Integrase_cat-core"/>
</dbReference>
<organism evidence="6">
    <name type="scientific">Tanacetum cinerariifolium</name>
    <name type="common">Dalmatian daisy</name>
    <name type="synonym">Chrysanthemum cinerariifolium</name>
    <dbReference type="NCBI Taxonomy" id="118510"/>
    <lineage>
        <taxon>Eukaryota</taxon>
        <taxon>Viridiplantae</taxon>
        <taxon>Streptophyta</taxon>
        <taxon>Embryophyta</taxon>
        <taxon>Tracheophyta</taxon>
        <taxon>Spermatophyta</taxon>
        <taxon>Magnoliopsida</taxon>
        <taxon>eudicotyledons</taxon>
        <taxon>Gunneridae</taxon>
        <taxon>Pentapetalae</taxon>
        <taxon>asterids</taxon>
        <taxon>campanulids</taxon>
        <taxon>Asterales</taxon>
        <taxon>Asteraceae</taxon>
        <taxon>Asteroideae</taxon>
        <taxon>Anthemideae</taxon>
        <taxon>Anthemidinae</taxon>
        <taxon>Tanacetum</taxon>
    </lineage>
</organism>
<evidence type="ECO:0000256" key="1">
    <source>
        <dbReference type="ARBA" id="ARBA00022670"/>
    </source>
</evidence>
<dbReference type="SUPFAM" id="SSF53098">
    <property type="entry name" value="Ribonuclease H-like"/>
    <property type="match status" value="1"/>
</dbReference>
<feature type="region of interest" description="Disordered" evidence="4">
    <location>
        <begin position="1140"/>
        <end position="1160"/>
    </location>
</feature>
<gene>
    <name evidence="6" type="ORF">Tci_043055</name>
</gene>
<protein>
    <recommendedName>
        <fullName evidence="5">Integrase catalytic domain-containing protein</fullName>
    </recommendedName>
</protein>
<feature type="compositionally biased region" description="Basic and acidic residues" evidence="4">
    <location>
        <begin position="128"/>
        <end position="138"/>
    </location>
</feature>
<dbReference type="Pfam" id="PF22936">
    <property type="entry name" value="Pol_BBD"/>
    <property type="match status" value="1"/>
</dbReference>
<dbReference type="Gene3D" id="3.30.420.10">
    <property type="entry name" value="Ribonuclease H-like superfamily/Ribonuclease H"/>
    <property type="match status" value="1"/>
</dbReference>
<accession>A0A6L2MCU6</accession>
<dbReference type="GO" id="GO:0046872">
    <property type="term" value="F:metal ion binding"/>
    <property type="evidence" value="ECO:0007669"/>
    <property type="project" value="UniProtKB-KW"/>
</dbReference>
<dbReference type="CDD" id="cd09272">
    <property type="entry name" value="RNase_HI_RT_Ty1"/>
    <property type="match status" value="1"/>
</dbReference>
<name>A0A6L2MCU6_TANCI</name>
<dbReference type="InterPro" id="IPR013103">
    <property type="entry name" value="RVT_2"/>
</dbReference>
<dbReference type="AlphaFoldDB" id="A0A6L2MCU6"/>
<evidence type="ECO:0000256" key="4">
    <source>
        <dbReference type="SAM" id="MobiDB-lite"/>
    </source>
</evidence>
<sequence length="1247" mass="142194">VRWVRVLDMHVTLHDKRKVMQVTLHYEAIVMQVTLHDKKRVMQVTLHYEAIVMVLVTKPHNKTHYILFHGRTPSLSFIKPFGCPVTILNTLDPLGNGPTWLFDIDSLAKSMNYKLVVAGNQSNGSTGEEEKKDAKDPGNDNIEVLSTEEPRVNRENDSNVNNTNNINTVSPTTNAASIKDNSIDKDIVYRCADDLNMLNLEEINYSDDDEDVGAEADMTNLDFNILDSPNPTTKNHKDHLVKQIIGDIHSASQTRKMIKNVTNYDGCMFLYGKIEKEVYVYQPPGFEDLEFPNRVYKVEKALYGLHQAPRAWKEMCTEFKKMMHKKFQMSSIGELTFFLGLTHMETSKSLLKDENAEDVDVYLYRSIIGSLMYLTSSRPDIMFDACTCARFQVTPKVSHLHVMKRIFRYLKGQPNLGLWYPKDSPFELGAYTDSDYDGASLDRKSTIGEYVAASNCCGQCDIRKPIWYLNSGCSRHMTGVKSYLHKYVEQLGPKVVFRDESTCTTKGYGSIKCNGILFTKDKPCSACEKGKHHRANFKTKQTSSIKKCLHLLHMYLFRPVTSRSINHEKYTIFIVDEYSKYTWVYFLKKKSQAPKTITSFIKRVENQNDIKVRQLKTDNGTEFRNIILVNFYDEKGISQNFSSPYTPEQNGVAERKNRTLIEAVRTMLSGSFFSKQCWTEAVATACYTQNRSTIVKRHLKTPYESFCKRIPNINFLHVFGCPVYIHNDKDYLGKFDEKANDDYLLRYSLVSKAFRVFNTRRQQTEETYHITFDESPDAIKFSKSSVDNINIAETKRYPPDEYLHPYEPSQSVEDNSVHNTIPILVPPLTIPFMVTLAPQDRWSKDKHIELVNIIDFLSKEEPKKESEALKHPGWVDAMKFLRTLHPKWRAKNDFEMVKGKREQNRSLALKAKKESNDEDSLTFDSEDEEYVMAVRDFKKFSKEEEDSYTQIAFVGGSWSDSDEDEEEKTKDEKCLMAKASNEESYLIAVKRIFRYLKGTPSLGLWYPKCLGFNLKGYSDSNYVGCNMDMKSTSGACKLLSGKLVCWSAKKQQSVAMSSAEANYVSASRNDVSAYSTAKADPGPYAPNDYIPPQQDKTKTTRDRMKTVLTESGASKELGADEISKKIKLEDLADLLKDTRSSFFTPDSPPDEPINVSDESDQEEVIELKNIQWELPAEILDLPHLISSVQETLKTLDSLPDLLNKVTNTLNKFANMVKNASRATTADVPSAGKATTSPAEGGEEHKGF</sequence>
<dbReference type="GO" id="GO:0006508">
    <property type="term" value="P:proteolysis"/>
    <property type="evidence" value="ECO:0007669"/>
    <property type="project" value="UniProtKB-KW"/>
</dbReference>
<dbReference type="PROSITE" id="PS50994">
    <property type="entry name" value="INTEGRASE"/>
    <property type="match status" value="1"/>
</dbReference>
<evidence type="ECO:0000256" key="2">
    <source>
        <dbReference type="ARBA" id="ARBA00022723"/>
    </source>
</evidence>
<dbReference type="InterPro" id="IPR039537">
    <property type="entry name" value="Retrotran_Ty1/copia-like"/>
</dbReference>
<feature type="compositionally biased region" description="Basic and acidic residues" evidence="4">
    <location>
        <begin position="148"/>
        <end position="157"/>
    </location>
</feature>
<dbReference type="Pfam" id="PF25597">
    <property type="entry name" value="SH3_retrovirus"/>
    <property type="match status" value="1"/>
</dbReference>
<dbReference type="Pfam" id="PF07727">
    <property type="entry name" value="RVT_2"/>
    <property type="match status" value="1"/>
</dbReference>
<feature type="non-terminal residue" evidence="6">
    <location>
        <position position="1"/>
    </location>
</feature>
<dbReference type="GO" id="GO:0003676">
    <property type="term" value="F:nucleic acid binding"/>
    <property type="evidence" value="ECO:0007669"/>
    <property type="project" value="InterPro"/>
</dbReference>
<feature type="region of interest" description="Disordered" evidence="4">
    <location>
        <begin position="1222"/>
        <end position="1247"/>
    </location>
</feature>